<dbReference type="SUPFAM" id="SSF57701">
    <property type="entry name" value="Zn2/Cys6 DNA-binding domain"/>
    <property type="match status" value="1"/>
</dbReference>
<dbReference type="PANTHER" id="PTHR47784:SF5">
    <property type="entry name" value="STEROL UPTAKE CONTROL PROTEIN 2"/>
    <property type="match status" value="1"/>
</dbReference>
<dbReference type="GeneID" id="11471221"/>
<protein>
    <recommendedName>
        <fullName evidence="2">Zn(2)-C6 fungal-type domain-containing protein</fullName>
    </recommendedName>
</protein>
<keyword evidence="4" id="KW-1185">Reference proteome</keyword>
<dbReference type="Pfam" id="PF00172">
    <property type="entry name" value="Zn_clus"/>
    <property type="match status" value="1"/>
</dbReference>
<dbReference type="Proteomes" id="UP000006790">
    <property type="component" value="Chromosome 4"/>
</dbReference>
<dbReference type="eggNOG" id="ENOG502QRM1">
    <property type="taxonomic scope" value="Eukaryota"/>
</dbReference>
<feature type="compositionally biased region" description="Polar residues" evidence="1">
    <location>
        <begin position="297"/>
        <end position="315"/>
    </location>
</feature>
<evidence type="ECO:0000256" key="1">
    <source>
        <dbReference type="SAM" id="MobiDB-lite"/>
    </source>
</evidence>
<dbReference type="OrthoDB" id="416217at2759"/>
<organism evidence="3 4">
    <name type="scientific">Eremothecium cymbalariae (strain CBS 270.75 / DBVPG 7215 / KCTC 17166 / NRRL Y-17582)</name>
    <name type="common">Yeast</name>
    <dbReference type="NCBI Taxonomy" id="931890"/>
    <lineage>
        <taxon>Eukaryota</taxon>
        <taxon>Fungi</taxon>
        <taxon>Dikarya</taxon>
        <taxon>Ascomycota</taxon>
        <taxon>Saccharomycotina</taxon>
        <taxon>Saccharomycetes</taxon>
        <taxon>Saccharomycetales</taxon>
        <taxon>Saccharomycetaceae</taxon>
        <taxon>Eremothecium</taxon>
    </lineage>
</organism>
<dbReference type="InterPro" id="IPR036864">
    <property type="entry name" value="Zn2-C6_fun-type_DNA-bd_sf"/>
</dbReference>
<evidence type="ECO:0000313" key="4">
    <source>
        <dbReference type="Proteomes" id="UP000006790"/>
    </source>
</evidence>
<dbReference type="HOGENOM" id="CLU_011669_0_0_1"/>
<dbReference type="GO" id="GO:0001228">
    <property type="term" value="F:DNA-binding transcription activator activity, RNA polymerase II-specific"/>
    <property type="evidence" value="ECO:0007669"/>
    <property type="project" value="TreeGrafter"/>
</dbReference>
<accession>G8JT69</accession>
<dbReference type="PROSITE" id="PS00463">
    <property type="entry name" value="ZN2_CY6_FUNGAL_1"/>
    <property type="match status" value="1"/>
</dbReference>
<dbReference type="OMA" id="EVWPTIT"/>
<dbReference type="SMART" id="SM00066">
    <property type="entry name" value="GAL4"/>
    <property type="match status" value="1"/>
</dbReference>
<sequence length="840" mass="92955">MSINVQMSPNSPSAIPVGTKPRKKVEKIVELIEIDGKKVSKTATGKRKFHKKSKNGCDNCKRRRVKCDENKPCCQKCFKMKLHCIYTPAKPRRKKNKDVETVIKYITTTINNENGEKGCNKLVQTGTGTIRSESSPAINSTGNNSNVAREITLSLPLCSSFNAQQIQQQIQQQPQLLPQLMTLTNSEKFASFEIPNSPTPVQCASMNVTNSISTMFSNNKITSNLAQQLAQSPNQIDLTSSLPKNIINLRQSAPFPTAGIGGITYDFQELLGMKSLNGKEQDLPQQQQVQQQSQPQASDTSISGTIHTVAQSSIAPDSRVRSSDIVLDQQQHQQQHESLEKSSVKRQRQDEQQQQQQQHSQQQQQQQQQVHQQQQQEQEQQQEKQQQPNQSHKQKLLSIQVRETIKSHSVSQHDNSEAAAVLANLHTGAGAPNLTNNPSISPIGPISPICKVDSHNSGSASRNTEVSTGSQVDSRPTVAQVATTNKDNAKPVDQEENEMAIDPGKSNESPLSTMAAGKSIHSFAKIVEFTESSSLNLVDLRLFHHYCTQVWPTIISAGISERHIWSDHIPDLAFQYPFLMHALLAFSATHLSRTESGLEPFVALHRLESLKLLREAVLQICEENTDALVASALILIMDSLANAASPNPAISNGDISTSAWIFHVKGAATILTAVWPLTQNSRFYNLINVDLSDLGDIINSEDGTISELVCFDDSIADLYPVEIDSPYLITLAYLDKLHQEKDRSGFILRVFAFPALLDKTFLALLMTGDLGAMRIMRSYYKLLHSYAAEVKDKVWFLEGMTQVLPEDVEEYSGGGGMHMMLDFLGGGLPSMTTTNFTEFV</sequence>
<reference evidence="4" key="1">
    <citation type="journal article" date="2012" name="G3 (Bethesda)">
        <title>Pichia sorbitophila, an interspecies yeast hybrid reveals early steps of genome resolution following polyploidization.</title>
        <authorList>
            <person name="Leh Louis V."/>
            <person name="Despons L."/>
            <person name="Friedrich A."/>
            <person name="Martin T."/>
            <person name="Durrens P."/>
            <person name="Casaregola S."/>
            <person name="Neuveglise C."/>
            <person name="Fairhead C."/>
            <person name="Marck C."/>
            <person name="Cruz J.A."/>
            <person name="Straub M.L."/>
            <person name="Kugler V."/>
            <person name="Sacerdot C."/>
            <person name="Uzunov Z."/>
            <person name="Thierry A."/>
            <person name="Weiss S."/>
            <person name="Bleykasten C."/>
            <person name="De Montigny J."/>
            <person name="Jacques N."/>
            <person name="Jung P."/>
            <person name="Lemaire M."/>
            <person name="Mallet S."/>
            <person name="Morel G."/>
            <person name="Richard G.F."/>
            <person name="Sarkar A."/>
            <person name="Savel G."/>
            <person name="Schacherer J."/>
            <person name="Seret M.L."/>
            <person name="Talla E."/>
            <person name="Samson G."/>
            <person name="Jubin C."/>
            <person name="Poulain J."/>
            <person name="Vacherie B."/>
            <person name="Barbe V."/>
            <person name="Pelletier E."/>
            <person name="Sherman D.J."/>
            <person name="Westhof E."/>
            <person name="Weissenbach J."/>
            <person name="Baret P.V."/>
            <person name="Wincker P."/>
            <person name="Gaillardin C."/>
            <person name="Dujon B."/>
            <person name="Souciet J.L."/>
        </authorList>
    </citation>
    <scope>NUCLEOTIDE SEQUENCE [LARGE SCALE GENOMIC DNA]</scope>
    <source>
        <strain evidence="4">CBS 270.75 / DBVPG 7215 / KCTC 17166 / NRRL Y-17582</strain>
    </source>
</reference>
<dbReference type="PROSITE" id="PS50048">
    <property type="entry name" value="ZN2_CY6_FUNGAL_2"/>
    <property type="match status" value="1"/>
</dbReference>
<feature type="region of interest" description="Disordered" evidence="1">
    <location>
        <begin position="280"/>
        <end position="395"/>
    </location>
</feature>
<proteinExistence type="predicted"/>
<dbReference type="Pfam" id="PF11951">
    <property type="entry name" value="Fungal_trans_2"/>
    <property type="match status" value="1"/>
</dbReference>
<dbReference type="CDD" id="cd00067">
    <property type="entry name" value="GAL4"/>
    <property type="match status" value="1"/>
</dbReference>
<feature type="compositionally biased region" description="Low complexity" evidence="1">
    <location>
        <begin position="283"/>
        <end position="296"/>
    </location>
</feature>
<dbReference type="InterPro" id="IPR021858">
    <property type="entry name" value="Fun_TF"/>
</dbReference>
<dbReference type="RefSeq" id="XP_003646039.1">
    <property type="nucleotide sequence ID" value="XM_003645991.1"/>
</dbReference>
<gene>
    <name evidence="3" type="ordered locus">Ecym_4144</name>
</gene>
<feature type="compositionally biased region" description="Basic and acidic residues" evidence="1">
    <location>
        <begin position="334"/>
        <end position="351"/>
    </location>
</feature>
<feature type="domain" description="Zn(2)-C6 fungal-type" evidence="2">
    <location>
        <begin position="56"/>
        <end position="86"/>
    </location>
</feature>
<feature type="compositionally biased region" description="Polar residues" evidence="1">
    <location>
        <begin position="455"/>
        <end position="474"/>
    </location>
</feature>
<dbReference type="PANTHER" id="PTHR47784">
    <property type="entry name" value="STEROL UPTAKE CONTROL PROTEIN 2"/>
    <property type="match status" value="1"/>
</dbReference>
<dbReference type="EMBL" id="CP002500">
    <property type="protein sequence ID" value="AET39222.1"/>
    <property type="molecule type" value="Genomic_DNA"/>
</dbReference>
<dbReference type="KEGG" id="erc:Ecym_4144"/>
<dbReference type="AlphaFoldDB" id="G8JT69"/>
<name>G8JT69_ERECY</name>
<evidence type="ECO:0000313" key="3">
    <source>
        <dbReference type="EMBL" id="AET39222.1"/>
    </source>
</evidence>
<feature type="compositionally biased region" description="Low complexity" evidence="1">
    <location>
        <begin position="352"/>
        <end position="387"/>
    </location>
</feature>
<dbReference type="GO" id="GO:0008270">
    <property type="term" value="F:zinc ion binding"/>
    <property type="evidence" value="ECO:0007669"/>
    <property type="project" value="InterPro"/>
</dbReference>
<dbReference type="InterPro" id="IPR053157">
    <property type="entry name" value="Sterol_Uptake_Regulator"/>
</dbReference>
<evidence type="ECO:0000259" key="2">
    <source>
        <dbReference type="PROSITE" id="PS50048"/>
    </source>
</evidence>
<dbReference type="STRING" id="931890.G8JT69"/>
<dbReference type="InParanoid" id="G8JT69"/>
<dbReference type="InterPro" id="IPR001138">
    <property type="entry name" value="Zn2Cys6_DnaBD"/>
</dbReference>
<dbReference type="Gene3D" id="4.10.240.10">
    <property type="entry name" value="Zn(2)-C6 fungal-type DNA-binding domain"/>
    <property type="match status" value="1"/>
</dbReference>
<feature type="region of interest" description="Disordered" evidence="1">
    <location>
        <begin position="454"/>
        <end position="490"/>
    </location>
</feature>
<dbReference type="FunCoup" id="G8JT69">
    <property type="interactions" value="243"/>
</dbReference>